<sequence length="78" mass="8669">MFIPSLSLRCLFLCFCVADENSEGDTGRPEEDTFGVTIAVGLAGFACVLLLVLFVLINKYGRRSKFGMKGKFMQIVRQ</sequence>
<name>A0ABV0VJS4_9TELE</name>
<reference evidence="3 4" key="1">
    <citation type="submission" date="2021-06" db="EMBL/GenBank/DDBJ databases">
        <authorList>
            <person name="Palmer J.M."/>
        </authorList>
    </citation>
    <scope>NUCLEOTIDE SEQUENCE [LARGE SCALE GENOMIC DNA]</scope>
    <source>
        <strain evidence="4">if_2019</strain>
        <tissue evidence="3">Muscle</tissue>
    </source>
</reference>
<evidence type="ECO:0000256" key="2">
    <source>
        <dbReference type="SAM" id="SignalP"/>
    </source>
</evidence>
<evidence type="ECO:0000313" key="4">
    <source>
        <dbReference type="Proteomes" id="UP001482620"/>
    </source>
</evidence>
<gene>
    <name evidence="3" type="ORF">ILYODFUR_033126</name>
</gene>
<dbReference type="EMBL" id="JAHRIQ010109825">
    <property type="protein sequence ID" value="MEQ2257279.1"/>
    <property type="molecule type" value="Genomic_DNA"/>
</dbReference>
<keyword evidence="2" id="KW-0732">Signal</keyword>
<evidence type="ECO:0000256" key="1">
    <source>
        <dbReference type="SAM" id="Phobius"/>
    </source>
</evidence>
<feature type="non-terminal residue" evidence="3">
    <location>
        <position position="78"/>
    </location>
</feature>
<feature type="signal peptide" evidence="2">
    <location>
        <begin position="1"/>
        <end position="18"/>
    </location>
</feature>
<feature type="transmembrane region" description="Helical" evidence="1">
    <location>
        <begin position="34"/>
        <end position="57"/>
    </location>
</feature>
<keyword evidence="1" id="KW-0472">Membrane</keyword>
<accession>A0ABV0VJS4</accession>
<keyword evidence="1" id="KW-0812">Transmembrane</keyword>
<protein>
    <submittedName>
        <fullName evidence="3">Uncharacterized protein</fullName>
    </submittedName>
</protein>
<keyword evidence="1" id="KW-1133">Transmembrane helix</keyword>
<organism evidence="3 4">
    <name type="scientific">Ilyodon furcidens</name>
    <name type="common">goldbreast splitfin</name>
    <dbReference type="NCBI Taxonomy" id="33524"/>
    <lineage>
        <taxon>Eukaryota</taxon>
        <taxon>Metazoa</taxon>
        <taxon>Chordata</taxon>
        <taxon>Craniata</taxon>
        <taxon>Vertebrata</taxon>
        <taxon>Euteleostomi</taxon>
        <taxon>Actinopterygii</taxon>
        <taxon>Neopterygii</taxon>
        <taxon>Teleostei</taxon>
        <taxon>Neoteleostei</taxon>
        <taxon>Acanthomorphata</taxon>
        <taxon>Ovalentaria</taxon>
        <taxon>Atherinomorphae</taxon>
        <taxon>Cyprinodontiformes</taxon>
        <taxon>Goodeidae</taxon>
        <taxon>Ilyodon</taxon>
    </lineage>
</organism>
<feature type="chain" id="PRO_5045885599" evidence="2">
    <location>
        <begin position="19"/>
        <end position="78"/>
    </location>
</feature>
<evidence type="ECO:0000313" key="3">
    <source>
        <dbReference type="EMBL" id="MEQ2257279.1"/>
    </source>
</evidence>
<proteinExistence type="predicted"/>
<keyword evidence="4" id="KW-1185">Reference proteome</keyword>
<comment type="caution">
    <text evidence="3">The sequence shown here is derived from an EMBL/GenBank/DDBJ whole genome shotgun (WGS) entry which is preliminary data.</text>
</comment>
<dbReference type="Proteomes" id="UP001482620">
    <property type="component" value="Unassembled WGS sequence"/>
</dbReference>